<accession>A0ABY7FPF3</accession>
<feature type="non-terminal residue" evidence="1">
    <location>
        <position position="118"/>
    </location>
</feature>
<evidence type="ECO:0000313" key="2">
    <source>
        <dbReference type="Proteomes" id="UP001164746"/>
    </source>
</evidence>
<protein>
    <submittedName>
        <fullName evidence="1">Uncharacterized protein</fullName>
    </submittedName>
</protein>
<dbReference type="PANTHER" id="PTHR36902:SF1">
    <property type="entry name" value="ENRICHED IN SURFACE-LABELED PROTEOME PROTEIN 9"/>
    <property type="match status" value="1"/>
</dbReference>
<dbReference type="Proteomes" id="UP001164746">
    <property type="component" value="Chromosome 13"/>
</dbReference>
<reference evidence="1" key="1">
    <citation type="submission" date="2022-11" db="EMBL/GenBank/DDBJ databases">
        <title>Centuries of genome instability and evolution in soft-shell clam transmissible cancer (bioRxiv).</title>
        <authorList>
            <person name="Hart S.F.M."/>
            <person name="Yonemitsu M.A."/>
            <person name="Giersch R.M."/>
            <person name="Beal B.F."/>
            <person name="Arriagada G."/>
            <person name="Davis B.W."/>
            <person name="Ostrander E.A."/>
            <person name="Goff S.P."/>
            <person name="Metzger M.J."/>
        </authorList>
    </citation>
    <scope>NUCLEOTIDE SEQUENCE</scope>
    <source>
        <strain evidence="1">MELC-2E11</strain>
        <tissue evidence="1">Siphon/mantle</tissue>
    </source>
</reference>
<keyword evidence="2" id="KW-1185">Reference proteome</keyword>
<gene>
    <name evidence="1" type="ORF">MAR_036571</name>
</gene>
<sequence>PPLPDLPDQYQTVIEANIVDRGKTVTGYEYYDGPGNRATLQMRQNDALFSLIYDYQNNQLFYDYGNGSCLTEELKGDSNDVFFGNGSINGVPHVFTTGGALHFSKQFGEVREFPGLLN</sequence>
<name>A0ABY7FPF3_MYAAR</name>
<dbReference type="PANTHER" id="PTHR36902">
    <property type="entry name" value="ENRICHED IN SURFACE-LABELED PROTEOME PROTEIN 9"/>
    <property type="match status" value="1"/>
</dbReference>
<evidence type="ECO:0000313" key="1">
    <source>
        <dbReference type="EMBL" id="WAR22902.1"/>
    </source>
</evidence>
<organism evidence="1 2">
    <name type="scientific">Mya arenaria</name>
    <name type="common">Soft-shell clam</name>
    <dbReference type="NCBI Taxonomy" id="6604"/>
    <lineage>
        <taxon>Eukaryota</taxon>
        <taxon>Metazoa</taxon>
        <taxon>Spiralia</taxon>
        <taxon>Lophotrochozoa</taxon>
        <taxon>Mollusca</taxon>
        <taxon>Bivalvia</taxon>
        <taxon>Autobranchia</taxon>
        <taxon>Heteroconchia</taxon>
        <taxon>Euheterodonta</taxon>
        <taxon>Imparidentia</taxon>
        <taxon>Neoheterodontei</taxon>
        <taxon>Myida</taxon>
        <taxon>Myoidea</taxon>
        <taxon>Myidae</taxon>
        <taxon>Mya</taxon>
    </lineage>
</organism>
<proteinExistence type="predicted"/>
<dbReference type="EMBL" id="CP111024">
    <property type="protein sequence ID" value="WAR22902.1"/>
    <property type="molecule type" value="Genomic_DNA"/>
</dbReference>